<feature type="compositionally biased region" description="Basic and acidic residues" evidence="8">
    <location>
        <begin position="42"/>
        <end position="54"/>
    </location>
</feature>
<dbReference type="PANTHER" id="PTHR23235">
    <property type="entry name" value="KRUEPPEL-LIKE TRANSCRIPTION FACTOR"/>
    <property type="match status" value="1"/>
</dbReference>
<feature type="domain" description="C2H2-type" evidence="9">
    <location>
        <begin position="363"/>
        <end position="390"/>
    </location>
</feature>
<comment type="subcellular location">
    <subcellularLocation>
        <location evidence="1">Nucleus</location>
    </subcellularLocation>
</comment>
<dbReference type="KEGG" id="tpal:117642421"/>
<dbReference type="GO" id="GO:0000122">
    <property type="term" value="P:negative regulation of transcription by RNA polymerase II"/>
    <property type="evidence" value="ECO:0007669"/>
    <property type="project" value="UniProtKB-ARBA"/>
</dbReference>
<organism evidence="11">
    <name type="scientific">Thrips palmi</name>
    <name type="common">Melon thrips</name>
    <dbReference type="NCBI Taxonomy" id="161013"/>
    <lineage>
        <taxon>Eukaryota</taxon>
        <taxon>Metazoa</taxon>
        <taxon>Ecdysozoa</taxon>
        <taxon>Arthropoda</taxon>
        <taxon>Hexapoda</taxon>
        <taxon>Insecta</taxon>
        <taxon>Pterygota</taxon>
        <taxon>Neoptera</taxon>
        <taxon>Paraneoptera</taxon>
        <taxon>Thysanoptera</taxon>
        <taxon>Terebrantia</taxon>
        <taxon>Thripoidea</taxon>
        <taxon>Thripidae</taxon>
        <taxon>Thrips</taxon>
    </lineage>
</organism>
<feature type="domain" description="C2H2-type" evidence="9">
    <location>
        <begin position="279"/>
        <end position="306"/>
    </location>
</feature>
<feature type="compositionally biased region" description="Basic and acidic residues" evidence="8">
    <location>
        <begin position="162"/>
        <end position="180"/>
    </location>
</feature>
<dbReference type="GO" id="GO:0008270">
    <property type="term" value="F:zinc ion binding"/>
    <property type="evidence" value="ECO:0007669"/>
    <property type="project" value="UniProtKB-KW"/>
</dbReference>
<dbReference type="FunFam" id="3.30.160.60:FF:000446">
    <property type="entry name" value="Zinc finger protein"/>
    <property type="match status" value="1"/>
</dbReference>
<dbReference type="GeneID" id="117642421"/>
<feature type="domain" description="C2H2-type" evidence="9">
    <location>
        <begin position="10"/>
        <end position="37"/>
    </location>
</feature>
<dbReference type="SUPFAM" id="SSF57667">
    <property type="entry name" value="beta-beta-alpha zinc fingers"/>
    <property type="match status" value="5"/>
</dbReference>
<dbReference type="RefSeq" id="XP_034236528.1">
    <property type="nucleotide sequence ID" value="XM_034380637.1"/>
</dbReference>
<keyword evidence="4 7" id="KW-0863">Zinc-finger</keyword>
<dbReference type="GO" id="GO:0000981">
    <property type="term" value="F:DNA-binding transcription factor activity, RNA polymerase II-specific"/>
    <property type="evidence" value="ECO:0007669"/>
    <property type="project" value="TreeGrafter"/>
</dbReference>
<keyword evidence="10" id="KW-1185">Reference proteome</keyword>
<evidence type="ECO:0000256" key="2">
    <source>
        <dbReference type="ARBA" id="ARBA00022723"/>
    </source>
</evidence>
<feature type="domain" description="C2H2-type" evidence="9">
    <location>
        <begin position="140"/>
        <end position="167"/>
    </location>
</feature>
<evidence type="ECO:0000256" key="1">
    <source>
        <dbReference type="ARBA" id="ARBA00004123"/>
    </source>
</evidence>
<dbReference type="GO" id="GO:0000978">
    <property type="term" value="F:RNA polymerase II cis-regulatory region sequence-specific DNA binding"/>
    <property type="evidence" value="ECO:0007669"/>
    <property type="project" value="TreeGrafter"/>
</dbReference>
<evidence type="ECO:0000256" key="7">
    <source>
        <dbReference type="PROSITE-ProRule" id="PRU00042"/>
    </source>
</evidence>
<evidence type="ECO:0000256" key="4">
    <source>
        <dbReference type="ARBA" id="ARBA00022771"/>
    </source>
</evidence>
<gene>
    <name evidence="11" type="primary">LOC117642421</name>
</gene>
<evidence type="ECO:0000256" key="6">
    <source>
        <dbReference type="ARBA" id="ARBA00023242"/>
    </source>
</evidence>
<protein>
    <submittedName>
        <fullName evidence="11">Zinc finger protein 814-like isoform X1</fullName>
    </submittedName>
</protein>
<dbReference type="PROSITE" id="PS50157">
    <property type="entry name" value="ZINC_FINGER_C2H2_2"/>
    <property type="match status" value="7"/>
</dbReference>
<dbReference type="GO" id="GO:0005634">
    <property type="term" value="C:nucleus"/>
    <property type="evidence" value="ECO:0007669"/>
    <property type="project" value="UniProtKB-SubCell"/>
</dbReference>
<feature type="region of interest" description="Disordered" evidence="8">
    <location>
        <begin position="234"/>
        <end position="275"/>
    </location>
</feature>
<feature type="domain" description="C2H2-type" evidence="9">
    <location>
        <begin position="307"/>
        <end position="334"/>
    </location>
</feature>
<reference evidence="11" key="1">
    <citation type="submission" date="2025-08" db="UniProtKB">
        <authorList>
            <consortium name="RefSeq"/>
        </authorList>
    </citation>
    <scope>IDENTIFICATION</scope>
    <source>
        <tissue evidence="11">Total insect</tissue>
    </source>
</reference>
<dbReference type="SMART" id="SM00355">
    <property type="entry name" value="ZnF_C2H2"/>
    <property type="match status" value="7"/>
</dbReference>
<dbReference type="FunFam" id="3.30.160.60:FF:001157">
    <property type="entry name" value="Zinc finger protein 793"/>
    <property type="match status" value="1"/>
</dbReference>
<feature type="region of interest" description="Disordered" evidence="8">
    <location>
        <begin position="96"/>
        <end position="216"/>
    </location>
</feature>
<accession>A0A6P8YA71</accession>
<feature type="domain" description="C2H2-type" evidence="9">
    <location>
        <begin position="335"/>
        <end position="362"/>
    </location>
</feature>
<dbReference type="InterPro" id="IPR013087">
    <property type="entry name" value="Znf_C2H2_type"/>
</dbReference>
<keyword evidence="3" id="KW-0677">Repeat</keyword>
<feature type="domain" description="C2H2-type" evidence="9">
    <location>
        <begin position="391"/>
        <end position="419"/>
    </location>
</feature>
<proteinExistence type="predicted"/>
<dbReference type="GO" id="GO:0045595">
    <property type="term" value="P:regulation of cell differentiation"/>
    <property type="evidence" value="ECO:0007669"/>
    <property type="project" value="UniProtKB-ARBA"/>
</dbReference>
<evidence type="ECO:0000313" key="10">
    <source>
        <dbReference type="Proteomes" id="UP000515158"/>
    </source>
</evidence>
<dbReference type="FunFam" id="3.30.160.60:FF:002343">
    <property type="entry name" value="Zinc finger protein 33A"/>
    <property type="match status" value="2"/>
</dbReference>
<dbReference type="Proteomes" id="UP000515158">
    <property type="component" value="Unplaced"/>
</dbReference>
<dbReference type="OrthoDB" id="6077919at2759"/>
<evidence type="ECO:0000256" key="3">
    <source>
        <dbReference type="ARBA" id="ARBA00022737"/>
    </source>
</evidence>
<dbReference type="FunFam" id="3.30.160.60:FF:000624">
    <property type="entry name" value="zinc finger protein 697"/>
    <property type="match status" value="1"/>
</dbReference>
<dbReference type="InParanoid" id="A0A6P8YA71"/>
<evidence type="ECO:0000259" key="9">
    <source>
        <dbReference type="PROSITE" id="PS50157"/>
    </source>
</evidence>
<evidence type="ECO:0000313" key="11">
    <source>
        <dbReference type="RefSeq" id="XP_034236528.1"/>
    </source>
</evidence>
<dbReference type="AlphaFoldDB" id="A0A6P8YA71"/>
<keyword evidence="2" id="KW-0479">Metal-binding</keyword>
<sequence>MRIHTGEKPFKCAFCEKKFADQRSLVRHKRLHTGEQPFECDDCGRAVKTEDPDRSAPNGRDLEEDSGSGGEASGAPEDLPLRIAESFSLATLVVDEGPVGAAPRKNPARKTRPAFEGGESSGKAEGREQRPGSLAGKGRYSCTECGQRCRTPSLLKTHSRVHTGERPFECGAVKTEDPDRSAPNGRDSEEDSGSGVGGFLSFCKGNGSGEASGPPEDLHLRIAESFSLGTLAVDEGPVGAAPRKNPARKTRPAFEGGESSGKAEGREQRPGSLAGKGSYSCTECGQRCPSSSHLKIHSRVHTGERPFECGVCGMKFIQKSNLTTHSRIHTGERPYECELCGKKFRRKEELKLHVRIHSGEKPFKCGLCGKEFADQANFLRHDRLHTGVKPFECDDCGSKFARKDELRSHITRKHLAKKP</sequence>
<name>A0A6P8YA71_THRPL</name>
<evidence type="ECO:0000256" key="8">
    <source>
        <dbReference type="SAM" id="MobiDB-lite"/>
    </source>
</evidence>
<dbReference type="Gene3D" id="3.30.160.60">
    <property type="entry name" value="Classic Zinc Finger"/>
    <property type="match status" value="8"/>
</dbReference>
<keyword evidence="5" id="KW-0862">Zinc</keyword>
<evidence type="ECO:0000256" key="5">
    <source>
        <dbReference type="ARBA" id="ARBA00022833"/>
    </source>
</evidence>
<feature type="region of interest" description="Disordered" evidence="8">
    <location>
        <begin position="28"/>
        <end position="81"/>
    </location>
</feature>
<dbReference type="PANTHER" id="PTHR23235:SF142">
    <property type="entry name" value="ZINC FINGER PROTEIN 384"/>
    <property type="match status" value="1"/>
</dbReference>
<dbReference type="PROSITE" id="PS00028">
    <property type="entry name" value="ZINC_FINGER_C2H2_1"/>
    <property type="match status" value="7"/>
</dbReference>
<dbReference type="InterPro" id="IPR036236">
    <property type="entry name" value="Znf_C2H2_sf"/>
</dbReference>
<dbReference type="Pfam" id="PF00096">
    <property type="entry name" value="zf-C2H2"/>
    <property type="match status" value="7"/>
</dbReference>
<keyword evidence="6" id="KW-0539">Nucleus</keyword>
<dbReference type="FunFam" id="3.30.160.60:FF:000912">
    <property type="entry name" value="Zinc finger protein 660"/>
    <property type="match status" value="1"/>
</dbReference>